<comment type="catalytic activity">
    <reaction evidence="1">
        <text>ATP + protein L-histidine = ADP + protein N-phospho-L-histidine.</text>
        <dbReference type="EC" id="2.7.13.3"/>
    </reaction>
</comment>
<dbReference type="InterPro" id="IPR036097">
    <property type="entry name" value="HisK_dim/P_sf"/>
</dbReference>
<feature type="domain" description="Response regulatory" evidence="6">
    <location>
        <begin position="7"/>
        <end position="123"/>
    </location>
</feature>
<dbReference type="Gene3D" id="3.30.565.10">
    <property type="entry name" value="Histidine kinase-like ATPase, C-terminal domain"/>
    <property type="match status" value="1"/>
</dbReference>
<feature type="domain" description="Histidine kinase" evidence="5">
    <location>
        <begin position="282"/>
        <end position="506"/>
    </location>
</feature>
<dbReference type="InterPro" id="IPR001789">
    <property type="entry name" value="Sig_transdc_resp-reg_receiver"/>
</dbReference>
<name>A0ABX4EZ49_9BORD</name>
<dbReference type="EMBL" id="NEVR01000002">
    <property type="protein sequence ID" value="OZI65018.1"/>
    <property type="molecule type" value="Genomic_DNA"/>
</dbReference>
<evidence type="ECO:0000259" key="6">
    <source>
        <dbReference type="PROSITE" id="PS50110"/>
    </source>
</evidence>
<evidence type="ECO:0000256" key="2">
    <source>
        <dbReference type="ARBA" id="ARBA00012438"/>
    </source>
</evidence>
<reference evidence="7 8" key="1">
    <citation type="submission" date="2017-05" db="EMBL/GenBank/DDBJ databases">
        <title>Complete and WGS of Bordetella genogroups.</title>
        <authorList>
            <person name="Spilker T."/>
            <person name="Lipuma J."/>
        </authorList>
    </citation>
    <scope>NUCLEOTIDE SEQUENCE [LARGE SCALE GENOMIC DNA]</scope>
    <source>
        <strain evidence="7 8">AU9795</strain>
    </source>
</reference>
<dbReference type="InterPro" id="IPR035965">
    <property type="entry name" value="PAS-like_dom_sf"/>
</dbReference>
<feature type="domain" description="Response regulatory" evidence="6">
    <location>
        <begin position="531"/>
        <end position="646"/>
    </location>
</feature>
<dbReference type="PANTHER" id="PTHR43065">
    <property type="entry name" value="SENSOR HISTIDINE KINASE"/>
    <property type="match status" value="1"/>
</dbReference>
<dbReference type="PANTHER" id="PTHR43065:SF49">
    <property type="entry name" value="HISTIDINE KINASE"/>
    <property type="match status" value="1"/>
</dbReference>
<dbReference type="RefSeq" id="WP_094831247.1">
    <property type="nucleotide sequence ID" value="NZ_NEVR01000002.1"/>
</dbReference>
<dbReference type="PRINTS" id="PR00344">
    <property type="entry name" value="BCTRLSENSOR"/>
</dbReference>
<dbReference type="Pfam" id="PF00072">
    <property type="entry name" value="Response_reg"/>
    <property type="match status" value="3"/>
</dbReference>
<comment type="caution">
    <text evidence="7">The sequence shown here is derived from an EMBL/GenBank/DDBJ whole genome shotgun (WGS) entry which is preliminary data.</text>
</comment>
<dbReference type="CDD" id="cd00130">
    <property type="entry name" value="PAS"/>
    <property type="match status" value="1"/>
</dbReference>
<dbReference type="SMART" id="SM00448">
    <property type="entry name" value="REC"/>
    <property type="match status" value="3"/>
</dbReference>
<dbReference type="InterPro" id="IPR003661">
    <property type="entry name" value="HisK_dim/P_dom"/>
</dbReference>
<dbReference type="PROSITE" id="PS50110">
    <property type="entry name" value="RESPONSE_REGULATORY"/>
    <property type="match status" value="3"/>
</dbReference>
<dbReference type="SUPFAM" id="SSF55785">
    <property type="entry name" value="PYP-like sensor domain (PAS domain)"/>
    <property type="match status" value="1"/>
</dbReference>
<dbReference type="SUPFAM" id="SSF52172">
    <property type="entry name" value="CheY-like"/>
    <property type="match status" value="3"/>
</dbReference>
<proteinExistence type="predicted"/>
<dbReference type="PROSITE" id="PS50109">
    <property type="entry name" value="HIS_KIN"/>
    <property type="match status" value="1"/>
</dbReference>
<dbReference type="Gene3D" id="3.40.50.2300">
    <property type="match status" value="3"/>
</dbReference>
<dbReference type="CDD" id="cd00082">
    <property type="entry name" value="HisKA"/>
    <property type="match status" value="1"/>
</dbReference>
<evidence type="ECO:0000256" key="4">
    <source>
        <dbReference type="PROSITE-ProRule" id="PRU00169"/>
    </source>
</evidence>
<dbReference type="Pfam" id="PF08448">
    <property type="entry name" value="PAS_4"/>
    <property type="match status" value="1"/>
</dbReference>
<dbReference type="SUPFAM" id="SSF47384">
    <property type="entry name" value="Homodimeric domain of signal transducing histidine kinase"/>
    <property type="match status" value="1"/>
</dbReference>
<dbReference type="InterPro" id="IPR003594">
    <property type="entry name" value="HATPase_dom"/>
</dbReference>
<organism evidence="7 8">
    <name type="scientific">Bordetella genomosp. 1</name>
    <dbReference type="NCBI Taxonomy" id="1395607"/>
    <lineage>
        <taxon>Bacteria</taxon>
        <taxon>Pseudomonadati</taxon>
        <taxon>Pseudomonadota</taxon>
        <taxon>Betaproteobacteria</taxon>
        <taxon>Burkholderiales</taxon>
        <taxon>Alcaligenaceae</taxon>
        <taxon>Bordetella</taxon>
    </lineage>
</organism>
<dbReference type="InterPro" id="IPR000014">
    <property type="entry name" value="PAS"/>
</dbReference>
<evidence type="ECO:0000256" key="3">
    <source>
        <dbReference type="ARBA" id="ARBA00022553"/>
    </source>
</evidence>
<feature type="modified residue" description="4-aspartylphosphate" evidence="4">
    <location>
        <position position="742"/>
    </location>
</feature>
<sequence length="810" mass="87378">MNRQSLSILLLEDSDLDAELVQEYLRRGGLDASINRVWTRQAFANALQERSYDLILADYVLPAFDGMSALDMAHAVAPHTPFIFVSGTLGEEVAIESLKRGATDYVVKQRLARLPAAVERAFTEARERQARRTAESRLQEINASLEAAVQTRTRERDVVWRLSQDLFIICDAQGIIQSANPASMMALDASDLRGLSFADQVAPADREPARQAMARSARGEVLRDVDLRLQVGTRQRWYAWTFVPTEAGHFYAAGRDVDNRRELESRLRQVQKMESLGQLTGGVAHDFNNLLTIILGNLERVQRSKSPLTQQQRDALANAASGARRAAELTGSLLAFSRRQPLAPRRLDLNGLTRGLSELLARTLGEQITLDFTLADDAWPVEADPNQLENAIINLAVNARDAMPDGGSLRLRTQNTTLDADYCARQEGVRPGDYLMLRISDTGVGMDEATMAKVFEPFFTTKAAGHGTGLGLSQVYGFVAQSGGHVRIASALRKGTTIDLFLPRTTAAATEQALPETDPAAPPARAREGETVLVVEDNDGVREHALDALQALGYQTLAAAHAEAALALIDTPARIDLLFTDVGLPGMNGRQLAAAVRERRPALPVLYTSAYAAESLLRQGRLDADVALLAKPYEHHDLARMVRMQLDSAGSSAASAAASTAADAVVSAPPVGSISAAAAQRTAPAGARPRVLVVEDDELLRELTAEMLDGEGYDATLAATGGEALGVIGQDATPAFSAALIDVGLPDMSGADLAAQLRSLHPALPLLMVSGAPSPALQARFDGDIRFDYLPKPYRSEHLFEALARLRARA</sequence>
<dbReference type="SMART" id="SM00387">
    <property type="entry name" value="HATPase_c"/>
    <property type="match status" value="1"/>
</dbReference>
<dbReference type="Gene3D" id="1.10.287.130">
    <property type="match status" value="1"/>
</dbReference>
<evidence type="ECO:0000256" key="1">
    <source>
        <dbReference type="ARBA" id="ARBA00000085"/>
    </source>
</evidence>
<dbReference type="InterPro" id="IPR005467">
    <property type="entry name" value="His_kinase_dom"/>
</dbReference>
<feature type="domain" description="Response regulatory" evidence="6">
    <location>
        <begin position="690"/>
        <end position="807"/>
    </location>
</feature>
<dbReference type="CDD" id="cd00156">
    <property type="entry name" value="REC"/>
    <property type="match status" value="2"/>
</dbReference>
<feature type="modified residue" description="4-aspartylphosphate" evidence="4">
    <location>
        <position position="581"/>
    </location>
</feature>
<dbReference type="SMART" id="SM00091">
    <property type="entry name" value="PAS"/>
    <property type="match status" value="1"/>
</dbReference>
<feature type="modified residue" description="4-aspartylphosphate" evidence="4">
    <location>
        <position position="58"/>
    </location>
</feature>
<dbReference type="EC" id="2.7.13.3" evidence="2"/>
<dbReference type="Pfam" id="PF00512">
    <property type="entry name" value="HisKA"/>
    <property type="match status" value="1"/>
</dbReference>
<protein>
    <recommendedName>
        <fullName evidence="2">histidine kinase</fullName>
        <ecNumber evidence="2">2.7.13.3</ecNumber>
    </recommendedName>
</protein>
<dbReference type="InterPro" id="IPR004358">
    <property type="entry name" value="Sig_transdc_His_kin-like_C"/>
</dbReference>
<dbReference type="Pfam" id="PF02518">
    <property type="entry name" value="HATPase_c"/>
    <property type="match status" value="1"/>
</dbReference>
<dbReference type="Gene3D" id="3.30.450.20">
    <property type="entry name" value="PAS domain"/>
    <property type="match status" value="1"/>
</dbReference>
<keyword evidence="3 4" id="KW-0597">Phosphoprotein</keyword>
<dbReference type="InterPro" id="IPR036890">
    <property type="entry name" value="HATPase_C_sf"/>
</dbReference>
<dbReference type="SUPFAM" id="SSF55874">
    <property type="entry name" value="ATPase domain of HSP90 chaperone/DNA topoisomerase II/histidine kinase"/>
    <property type="match status" value="1"/>
</dbReference>
<evidence type="ECO:0000313" key="7">
    <source>
        <dbReference type="EMBL" id="OZI65018.1"/>
    </source>
</evidence>
<keyword evidence="8" id="KW-1185">Reference proteome</keyword>
<evidence type="ECO:0000313" key="8">
    <source>
        <dbReference type="Proteomes" id="UP000216354"/>
    </source>
</evidence>
<accession>A0ABX4EZ49</accession>
<dbReference type="InterPro" id="IPR011006">
    <property type="entry name" value="CheY-like_superfamily"/>
</dbReference>
<dbReference type="Proteomes" id="UP000216354">
    <property type="component" value="Unassembled WGS sequence"/>
</dbReference>
<dbReference type="SMART" id="SM00388">
    <property type="entry name" value="HisKA"/>
    <property type="match status" value="1"/>
</dbReference>
<evidence type="ECO:0000259" key="5">
    <source>
        <dbReference type="PROSITE" id="PS50109"/>
    </source>
</evidence>
<dbReference type="InterPro" id="IPR013656">
    <property type="entry name" value="PAS_4"/>
</dbReference>
<gene>
    <name evidence="7" type="ORF">CAL27_08030</name>
</gene>